<keyword evidence="10" id="KW-1185">Reference proteome</keyword>
<dbReference type="EMBL" id="CP106753">
    <property type="protein sequence ID" value="UXY16661.1"/>
    <property type="molecule type" value="Genomic_DNA"/>
</dbReference>
<protein>
    <submittedName>
        <fullName evidence="9">C-type cytochrome</fullName>
    </submittedName>
</protein>
<dbReference type="PRINTS" id="PR00607">
    <property type="entry name" value="CYTCHROMECIE"/>
</dbReference>
<evidence type="ECO:0000256" key="2">
    <source>
        <dbReference type="ARBA" id="ARBA00022617"/>
    </source>
</evidence>
<dbReference type="Pfam" id="PF13442">
    <property type="entry name" value="Cytochrome_CBB3"/>
    <property type="match status" value="2"/>
</dbReference>
<evidence type="ECO:0000313" key="9">
    <source>
        <dbReference type="EMBL" id="UXY16661.1"/>
    </source>
</evidence>
<keyword evidence="3 6" id="KW-0479">Metal-binding</keyword>
<evidence type="ECO:0000256" key="7">
    <source>
        <dbReference type="SAM" id="Phobius"/>
    </source>
</evidence>
<keyword evidence="7" id="KW-0812">Transmembrane</keyword>
<evidence type="ECO:0000259" key="8">
    <source>
        <dbReference type="PROSITE" id="PS51007"/>
    </source>
</evidence>
<feature type="domain" description="Cytochrome c" evidence="8">
    <location>
        <begin position="170"/>
        <end position="249"/>
    </location>
</feature>
<evidence type="ECO:0000313" key="10">
    <source>
        <dbReference type="Proteomes" id="UP001061302"/>
    </source>
</evidence>
<keyword evidence="2 6" id="KW-0349">Heme</keyword>
<evidence type="ECO:0000256" key="5">
    <source>
        <dbReference type="ARBA" id="ARBA00023004"/>
    </source>
</evidence>
<organism evidence="9 10">
    <name type="scientific">Chitiniphilus purpureus</name>
    <dbReference type="NCBI Taxonomy" id="2981137"/>
    <lineage>
        <taxon>Bacteria</taxon>
        <taxon>Pseudomonadati</taxon>
        <taxon>Pseudomonadota</taxon>
        <taxon>Betaproteobacteria</taxon>
        <taxon>Neisseriales</taxon>
        <taxon>Chitinibacteraceae</taxon>
        <taxon>Chitiniphilus</taxon>
    </lineage>
</organism>
<dbReference type="PROSITE" id="PS51007">
    <property type="entry name" value="CYTC"/>
    <property type="match status" value="2"/>
</dbReference>
<keyword evidence="1" id="KW-0813">Transport</keyword>
<keyword evidence="7" id="KW-1133">Transmembrane helix</keyword>
<evidence type="ECO:0000256" key="4">
    <source>
        <dbReference type="ARBA" id="ARBA00022982"/>
    </source>
</evidence>
<dbReference type="InterPro" id="IPR002323">
    <property type="entry name" value="Cyt_CIE"/>
</dbReference>
<evidence type="ECO:0000256" key="1">
    <source>
        <dbReference type="ARBA" id="ARBA00022448"/>
    </source>
</evidence>
<name>A0ABY6DT49_9NEIS</name>
<keyword evidence="7" id="KW-0472">Membrane</keyword>
<gene>
    <name evidence="9" type="ORF">N8I74_06475</name>
</gene>
<evidence type="ECO:0000256" key="3">
    <source>
        <dbReference type="ARBA" id="ARBA00022723"/>
    </source>
</evidence>
<dbReference type="InterPro" id="IPR009056">
    <property type="entry name" value="Cyt_c-like_dom"/>
</dbReference>
<reference evidence="9" key="1">
    <citation type="submission" date="2022-10" db="EMBL/GenBank/DDBJ databases">
        <title>Chitiniphilus purpureus sp. nov., a novel chitin-degrading bacterium isolated from crawfish pond sediment.</title>
        <authorList>
            <person name="Li K."/>
        </authorList>
    </citation>
    <scope>NUCLEOTIDE SEQUENCE</scope>
    <source>
        <strain evidence="9">CD1</strain>
    </source>
</reference>
<dbReference type="PANTHER" id="PTHR40942:SF4">
    <property type="entry name" value="CYTOCHROME C5"/>
    <property type="match status" value="1"/>
</dbReference>
<keyword evidence="5 6" id="KW-0408">Iron</keyword>
<accession>A0ABY6DT49</accession>
<dbReference type="RefSeq" id="WP_263126045.1">
    <property type="nucleotide sequence ID" value="NZ_CP106753.1"/>
</dbReference>
<feature type="domain" description="Cytochrome c" evidence="8">
    <location>
        <begin position="71"/>
        <end position="151"/>
    </location>
</feature>
<proteinExistence type="predicted"/>
<dbReference type="InterPro" id="IPR036909">
    <property type="entry name" value="Cyt_c-like_dom_sf"/>
</dbReference>
<dbReference type="Gene3D" id="1.10.760.10">
    <property type="entry name" value="Cytochrome c-like domain"/>
    <property type="match status" value="2"/>
</dbReference>
<dbReference type="SUPFAM" id="SSF46626">
    <property type="entry name" value="Cytochrome c"/>
    <property type="match status" value="2"/>
</dbReference>
<dbReference type="Proteomes" id="UP001061302">
    <property type="component" value="Chromosome"/>
</dbReference>
<keyword evidence="4" id="KW-0249">Electron transport</keyword>
<dbReference type="PANTHER" id="PTHR40942">
    <property type="match status" value="1"/>
</dbReference>
<feature type="transmembrane region" description="Helical" evidence="7">
    <location>
        <begin position="13"/>
        <end position="35"/>
    </location>
</feature>
<evidence type="ECO:0000256" key="6">
    <source>
        <dbReference type="PROSITE-ProRule" id="PRU00433"/>
    </source>
</evidence>
<sequence length="250" mass="25261">MSGSNVAGGAKKVVGMILAAVVGFPLLILFVAKLFTSGSGVDLSLSTMTKEAISARLQPVGAVKVVEGGAPGSRSGKAVYESVCMSCHDAGLAGAPKFKDVQGWAARIAQGFETLSKHAIEGLNGMPPRGGAADLTDDEVKRAVAYMANAAGASFTEPAVAAAAAGGAVDPATKGKEIYDTVCMACHAAGISGAPKLGDKAAWSERLKKGEDNVIATAIKGINAMPPKGGYQGSDEEFKAAVLYMLNSAK</sequence>